<dbReference type="Gene3D" id="3.50.50.60">
    <property type="entry name" value="FAD/NAD(P)-binding domain"/>
    <property type="match status" value="1"/>
</dbReference>
<reference evidence="7" key="1">
    <citation type="journal article" date="2012" name="PLoS Genet.">
        <title>The genomes of the fungal plant pathogens Cladosporium fulvum and Dothistroma septosporum reveal adaptation to different hosts and lifestyles but also signatures of common ancestry.</title>
        <authorList>
            <person name="de Wit P.J.G.M."/>
            <person name="van der Burgt A."/>
            <person name="Oekmen B."/>
            <person name="Stergiopoulos I."/>
            <person name="Abd-Elsalam K.A."/>
            <person name="Aerts A.L."/>
            <person name="Bahkali A.H."/>
            <person name="Beenen H.G."/>
            <person name="Chettri P."/>
            <person name="Cox M.P."/>
            <person name="Datema E."/>
            <person name="de Vries R.P."/>
            <person name="Dhillon B."/>
            <person name="Ganley A.R."/>
            <person name="Griffiths S.A."/>
            <person name="Guo Y."/>
            <person name="Hamelin R.C."/>
            <person name="Henrissat B."/>
            <person name="Kabir M.S."/>
            <person name="Jashni M.K."/>
            <person name="Kema G."/>
            <person name="Klaubauf S."/>
            <person name="Lapidus A."/>
            <person name="Levasseur A."/>
            <person name="Lindquist E."/>
            <person name="Mehrabi R."/>
            <person name="Ohm R.A."/>
            <person name="Owen T.J."/>
            <person name="Salamov A."/>
            <person name="Schwelm A."/>
            <person name="Schijlen E."/>
            <person name="Sun H."/>
            <person name="van den Burg H.A."/>
            <person name="van Ham R.C.H.J."/>
            <person name="Zhang S."/>
            <person name="Goodwin S.B."/>
            <person name="Grigoriev I.V."/>
            <person name="Collemare J."/>
            <person name="Bradshaw R.E."/>
        </authorList>
    </citation>
    <scope>NUCLEOTIDE SEQUENCE [LARGE SCALE GENOMIC DNA]</scope>
    <source>
        <strain evidence="7">NZE10 / CBS 128990</strain>
    </source>
</reference>
<feature type="domain" description="Glucose-methanol-choline oxidoreductase N-terminal" evidence="4">
    <location>
        <begin position="83"/>
        <end position="106"/>
    </location>
</feature>
<dbReference type="AlphaFoldDB" id="N1PDE9"/>
<keyword evidence="7" id="KW-1185">Reference proteome</keyword>
<keyword evidence="2" id="KW-0274">FAD</keyword>
<dbReference type="PROSITE" id="PS00624">
    <property type="entry name" value="GMC_OXRED_2"/>
    <property type="match status" value="1"/>
</dbReference>
<evidence type="ECO:0000256" key="2">
    <source>
        <dbReference type="RuleBase" id="RU003968"/>
    </source>
</evidence>
<dbReference type="HOGENOM" id="CLU_002865_6_2_1"/>
<dbReference type="eggNOG" id="KOG1238">
    <property type="taxonomic scope" value="Eukaryota"/>
</dbReference>
<evidence type="ECO:0000256" key="1">
    <source>
        <dbReference type="ARBA" id="ARBA00010790"/>
    </source>
</evidence>
<evidence type="ECO:0000256" key="3">
    <source>
        <dbReference type="SAM" id="SignalP"/>
    </source>
</evidence>
<accession>N1PDE9</accession>
<feature type="chain" id="PRO_5004108715" description="Glucose-methanol-choline oxidoreductase N-terminal domain-containing protein" evidence="3">
    <location>
        <begin position="19"/>
        <end position="604"/>
    </location>
</feature>
<dbReference type="OrthoDB" id="269227at2759"/>
<dbReference type="PANTHER" id="PTHR11552">
    <property type="entry name" value="GLUCOSE-METHANOL-CHOLINE GMC OXIDOREDUCTASE"/>
    <property type="match status" value="1"/>
</dbReference>
<sequence length="604" mass="66486">MHPFLDLLAATVLSTALADSADYVIVGGGTAGLTIAARLSENPSITVAVIEAGEDRSEDIEDWNYHTTEQEHANDHVIAHPRGKQLGGSSAINFLWWTHASQQDIDNWGHLGNDNWTWDALQPFYRRSEHYVEPPPTTAEALQTEYIELDSHGRAGAVINGFADIYTPFDEAWPSTYDNLGLGVRSDPRDGLTLGGYTNLINLDPKTRSRSYAATTYLREAGARSNLKVLTGAHAQRILFDTSNDTPQAIGVSYIQNATMKQIKARKEVIVSAGAFGSPQLLELSGIGNATILRQYGIEALVENTHVGENLQDHAYVPLGFEVREPGVFTLDDLANSTLFNRTYEQYVTNRTGWLASDSAMSALLSLEQIRGNDNASFRLEREIDWHCIGHFTPPEPYLEQRNVLCNDIRHGAVVQEFAFPSGINPQSSNDSSTLVFATTPGNFFSMQGVLEHPFSRGSVHIQSSNASVYPRLDPAYLSHELDVKMLAVIALHLQQIARSAPLSDLLIGNGTVFQPGYHELTSENAEAWVIDSLQSEYHPSCTCAMLPKDRGGVVDAKFRVYGVDGLRIVDASIFPLIPRANLQTLVYAVAERVASFIRQDLES</sequence>
<comment type="similarity">
    <text evidence="1 2">Belongs to the GMC oxidoreductase family.</text>
</comment>
<evidence type="ECO:0000313" key="6">
    <source>
        <dbReference type="EMBL" id="EME38474.1"/>
    </source>
</evidence>
<organism evidence="6 7">
    <name type="scientific">Dothistroma septosporum (strain NZE10 / CBS 128990)</name>
    <name type="common">Red band needle blight fungus</name>
    <name type="synonym">Mycosphaerella pini</name>
    <dbReference type="NCBI Taxonomy" id="675120"/>
    <lineage>
        <taxon>Eukaryota</taxon>
        <taxon>Fungi</taxon>
        <taxon>Dikarya</taxon>
        <taxon>Ascomycota</taxon>
        <taxon>Pezizomycotina</taxon>
        <taxon>Dothideomycetes</taxon>
        <taxon>Dothideomycetidae</taxon>
        <taxon>Mycosphaerellales</taxon>
        <taxon>Mycosphaerellaceae</taxon>
        <taxon>Dothistroma</taxon>
    </lineage>
</organism>
<evidence type="ECO:0000313" key="7">
    <source>
        <dbReference type="Proteomes" id="UP000016933"/>
    </source>
</evidence>
<proteinExistence type="inferred from homology"/>
<evidence type="ECO:0000259" key="5">
    <source>
        <dbReference type="PROSITE" id="PS00624"/>
    </source>
</evidence>
<dbReference type="InterPro" id="IPR000172">
    <property type="entry name" value="GMC_OxRdtase_N"/>
</dbReference>
<dbReference type="OMA" id="WTHASQQ"/>
<keyword evidence="2" id="KW-0285">Flavoprotein</keyword>
<gene>
    <name evidence="6" type="ORF">DOTSEDRAFT_57548</name>
</gene>
<dbReference type="Pfam" id="PF05199">
    <property type="entry name" value="GMC_oxred_C"/>
    <property type="match status" value="1"/>
</dbReference>
<dbReference type="Proteomes" id="UP000016933">
    <property type="component" value="Unassembled WGS sequence"/>
</dbReference>
<dbReference type="SUPFAM" id="SSF54373">
    <property type="entry name" value="FAD-linked reductases, C-terminal domain"/>
    <property type="match status" value="1"/>
</dbReference>
<reference evidence="6 7" key="2">
    <citation type="journal article" date="2012" name="PLoS Pathog.">
        <title>Diverse lifestyles and strategies of plant pathogenesis encoded in the genomes of eighteen Dothideomycetes fungi.</title>
        <authorList>
            <person name="Ohm R.A."/>
            <person name="Feau N."/>
            <person name="Henrissat B."/>
            <person name="Schoch C.L."/>
            <person name="Horwitz B.A."/>
            <person name="Barry K.W."/>
            <person name="Condon B.J."/>
            <person name="Copeland A.C."/>
            <person name="Dhillon B."/>
            <person name="Glaser F."/>
            <person name="Hesse C.N."/>
            <person name="Kosti I."/>
            <person name="LaButti K."/>
            <person name="Lindquist E.A."/>
            <person name="Lucas S."/>
            <person name="Salamov A.A."/>
            <person name="Bradshaw R.E."/>
            <person name="Ciuffetti L."/>
            <person name="Hamelin R.C."/>
            <person name="Kema G.H.J."/>
            <person name="Lawrence C."/>
            <person name="Scott J.A."/>
            <person name="Spatafora J.W."/>
            <person name="Turgeon B.G."/>
            <person name="de Wit P.J.G.M."/>
            <person name="Zhong S."/>
            <person name="Goodwin S.B."/>
            <person name="Grigoriev I.V."/>
        </authorList>
    </citation>
    <scope>NUCLEOTIDE SEQUENCE [LARGE SCALE GENOMIC DNA]</scope>
    <source>
        <strain evidence="7">NZE10 / CBS 128990</strain>
    </source>
</reference>
<dbReference type="PROSITE" id="PS00623">
    <property type="entry name" value="GMC_OXRED_1"/>
    <property type="match status" value="1"/>
</dbReference>
<dbReference type="EMBL" id="KB446547">
    <property type="protein sequence ID" value="EME38474.1"/>
    <property type="molecule type" value="Genomic_DNA"/>
</dbReference>
<feature type="domain" description="Glucose-methanol-choline oxidoreductase N-terminal" evidence="5">
    <location>
        <begin position="274"/>
        <end position="288"/>
    </location>
</feature>
<keyword evidence="3" id="KW-0732">Signal</keyword>
<dbReference type="GO" id="GO:0050660">
    <property type="term" value="F:flavin adenine dinucleotide binding"/>
    <property type="evidence" value="ECO:0007669"/>
    <property type="project" value="InterPro"/>
</dbReference>
<dbReference type="Gene3D" id="3.30.560.10">
    <property type="entry name" value="Glucose Oxidase, domain 3"/>
    <property type="match status" value="1"/>
</dbReference>
<dbReference type="InterPro" id="IPR036188">
    <property type="entry name" value="FAD/NAD-bd_sf"/>
</dbReference>
<dbReference type="InterPro" id="IPR007867">
    <property type="entry name" value="GMC_OxRtase_C"/>
</dbReference>
<evidence type="ECO:0000259" key="4">
    <source>
        <dbReference type="PROSITE" id="PS00623"/>
    </source>
</evidence>
<dbReference type="PANTHER" id="PTHR11552:SF210">
    <property type="entry name" value="GLUCOSE-METHANOL-CHOLINE OXIDOREDUCTASE N-TERMINAL DOMAIN-CONTAINING PROTEIN-RELATED"/>
    <property type="match status" value="1"/>
</dbReference>
<dbReference type="STRING" id="675120.N1PDE9"/>
<dbReference type="Pfam" id="PF00732">
    <property type="entry name" value="GMC_oxred_N"/>
    <property type="match status" value="1"/>
</dbReference>
<feature type="signal peptide" evidence="3">
    <location>
        <begin position="1"/>
        <end position="18"/>
    </location>
</feature>
<dbReference type="GO" id="GO:0016614">
    <property type="term" value="F:oxidoreductase activity, acting on CH-OH group of donors"/>
    <property type="evidence" value="ECO:0007669"/>
    <property type="project" value="InterPro"/>
</dbReference>
<name>N1PDE9_DOTSN</name>
<protein>
    <recommendedName>
        <fullName evidence="4 5">Glucose-methanol-choline oxidoreductase N-terminal domain-containing protein</fullName>
    </recommendedName>
</protein>
<dbReference type="InterPro" id="IPR012132">
    <property type="entry name" value="GMC_OxRdtase"/>
</dbReference>
<dbReference type="PIRSF" id="PIRSF000137">
    <property type="entry name" value="Alcohol_oxidase"/>
    <property type="match status" value="1"/>
</dbReference>
<dbReference type="SUPFAM" id="SSF51905">
    <property type="entry name" value="FAD/NAD(P)-binding domain"/>
    <property type="match status" value="1"/>
</dbReference>